<feature type="binding site" evidence="3">
    <location>
        <position position="78"/>
    </location>
    <ligand>
        <name>Cu cation</name>
        <dbReference type="ChEBI" id="CHEBI:23378"/>
    </ligand>
</feature>
<dbReference type="OrthoDB" id="9790194at2"/>
<evidence type="ECO:0000256" key="2">
    <source>
        <dbReference type="ARBA" id="ARBA00023008"/>
    </source>
</evidence>
<evidence type="ECO:0000313" key="7">
    <source>
        <dbReference type="Proteomes" id="UP000252558"/>
    </source>
</evidence>
<dbReference type="AlphaFoldDB" id="A0A368NNT3"/>
<dbReference type="PANTHER" id="PTHR12151">
    <property type="entry name" value="ELECTRON TRANSPORT PROTIN SCO1/SENC FAMILY MEMBER"/>
    <property type="match status" value="1"/>
</dbReference>
<feature type="disulfide bond" description="Redox-active" evidence="4">
    <location>
        <begin position="78"/>
        <end position="82"/>
    </location>
</feature>
<accession>A0A368NNT3</accession>
<protein>
    <submittedName>
        <fullName evidence="6">SCO family protein</fullName>
    </submittedName>
</protein>
<dbReference type="InterPro" id="IPR036249">
    <property type="entry name" value="Thioredoxin-like_sf"/>
</dbReference>
<comment type="caution">
    <text evidence="6">The sequence shown here is derived from an EMBL/GenBank/DDBJ whole genome shotgun (WGS) entry which is preliminary data.</text>
</comment>
<evidence type="ECO:0000256" key="3">
    <source>
        <dbReference type="PIRSR" id="PIRSR603782-1"/>
    </source>
</evidence>
<dbReference type="PROSITE" id="PS51352">
    <property type="entry name" value="THIOREDOXIN_2"/>
    <property type="match status" value="1"/>
</dbReference>
<comment type="similarity">
    <text evidence="1">Belongs to the SCO1/2 family.</text>
</comment>
<proteinExistence type="inferred from homology"/>
<keyword evidence="2 3" id="KW-0186">Copper</keyword>
<dbReference type="Proteomes" id="UP000252558">
    <property type="component" value="Unassembled WGS sequence"/>
</dbReference>
<dbReference type="Pfam" id="PF02630">
    <property type="entry name" value="SCO1-SenC"/>
    <property type="match status" value="1"/>
</dbReference>
<evidence type="ECO:0000313" key="6">
    <source>
        <dbReference type="EMBL" id="RCU51119.1"/>
    </source>
</evidence>
<dbReference type="RefSeq" id="WP_114337715.1">
    <property type="nucleotide sequence ID" value="NZ_QPID01000003.1"/>
</dbReference>
<keyword evidence="7" id="KW-1185">Reference proteome</keyword>
<evidence type="ECO:0000256" key="4">
    <source>
        <dbReference type="PIRSR" id="PIRSR603782-2"/>
    </source>
</evidence>
<feature type="binding site" evidence="3">
    <location>
        <position position="82"/>
    </location>
    <ligand>
        <name>Cu cation</name>
        <dbReference type="ChEBI" id="CHEBI:23378"/>
    </ligand>
</feature>
<dbReference type="SUPFAM" id="SSF52833">
    <property type="entry name" value="Thioredoxin-like"/>
    <property type="match status" value="1"/>
</dbReference>
<sequence length="214" mass="23693">MTWYMRIGVVVLLAAAAIGGWFSYQQISKVPEVAVTADLFSPSRSLPAFTLRDQQGSMFTNASLKGHWTLLFLGYTFCPDICPTTMAKMTQVYPQLKQQIPELQMVMISADPKRDSAERLAEYVTYFNPEFIGVSGEHKELFPLTQRMGLVYAMVDATDSDSYTVDHSASMVLLDPNGQMRARFRPESTPGSVPTVSTAQLIDEIPVIVALPNG</sequence>
<organism evidence="6 7">
    <name type="scientific">Corallincola holothuriorum</name>
    <dbReference type="NCBI Taxonomy" id="2282215"/>
    <lineage>
        <taxon>Bacteria</taxon>
        <taxon>Pseudomonadati</taxon>
        <taxon>Pseudomonadota</taxon>
        <taxon>Gammaproteobacteria</taxon>
        <taxon>Alteromonadales</taxon>
        <taxon>Psychromonadaceae</taxon>
        <taxon>Corallincola</taxon>
    </lineage>
</organism>
<dbReference type="EMBL" id="QPID01000003">
    <property type="protein sequence ID" value="RCU51119.1"/>
    <property type="molecule type" value="Genomic_DNA"/>
</dbReference>
<dbReference type="InterPro" id="IPR013766">
    <property type="entry name" value="Thioredoxin_domain"/>
</dbReference>
<dbReference type="GO" id="GO:0046872">
    <property type="term" value="F:metal ion binding"/>
    <property type="evidence" value="ECO:0007669"/>
    <property type="project" value="UniProtKB-KW"/>
</dbReference>
<dbReference type="CDD" id="cd02968">
    <property type="entry name" value="SCO"/>
    <property type="match status" value="1"/>
</dbReference>
<feature type="binding site" evidence="3">
    <location>
        <position position="167"/>
    </location>
    <ligand>
        <name>Cu cation</name>
        <dbReference type="ChEBI" id="CHEBI:23378"/>
    </ligand>
</feature>
<dbReference type="Gene3D" id="3.40.30.10">
    <property type="entry name" value="Glutaredoxin"/>
    <property type="match status" value="1"/>
</dbReference>
<reference evidence="6 7" key="1">
    <citation type="submission" date="2018-07" db="EMBL/GenBank/DDBJ databases">
        <title>Corallincola holothuriorum sp. nov., a new facultative anaerobe isolated from sea cucumber Apostichopus japonicus.</title>
        <authorList>
            <person name="Xia H."/>
        </authorList>
    </citation>
    <scope>NUCLEOTIDE SEQUENCE [LARGE SCALE GENOMIC DNA]</scope>
    <source>
        <strain evidence="6 7">C4</strain>
    </source>
</reference>
<dbReference type="InterPro" id="IPR003782">
    <property type="entry name" value="SCO1/SenC"/>
</dbReference>
<keyword evidence="4" id="KW-1015">Disulfide bond</keyword>
<gene>
    <name evidence="6" type="ORF">DU002_07345</name>
</gene>
<evidence type="ECO:0000259" key="5">
    <source>
        <dbReference type="PROSITE" id="PS51352"/>
    </source>
</evidence>
<dbReference type="PANTHER" id="PTHR12151:SF25">
    <property type="entry name" value="LINALOOL DEHYDRATASE_ISOMERASE DOMAIN-CONTAINING PROTEIN"/>
    <property type="match status" value="1"/>
</dbReference>
<feature type="domain" description="Thioredoxin" evidence="5">
    <location>
        <begin position="40"/>
        <end position="207"/>
    </location>
</feature>
<evidence type="ECO:0000256" key="1">
    <source>
        <dbReference type="ARBA" id="ARBA00010996"/>
    </source>
</evidence>
<keyword evidence="3" id="KW-0479">Metal-binding</keyword>
<name>A0A368NNT3_9GAMM</name>